<organism evidence="2 3">
    <name type="scientific">Chrysochromulina tobinii</name>
    <dbReference type="NCBI Taxonomy" id="1460289"/>
    <lineage>
        <taxon>Eukaryota</taxon>
        <taxon>Haptista</taxon>
        <taxon>Haptophyta</taxon>
        <taxon>Prymnesiophyceae</taxon>
        <taxon>Prymnesiales</taxon>
        <taxon>Chrysochromulinaceae</taxon>
        <taxon>Chrysochromulina</taxon>
    </lineage>
</organism>
<dbReference type="OrthoDB" id="10650990at2759"/>
<evidence type="ECO:0000313" key="3">
    <source>
        <dbReference type="Proteomes" id="UP000037460"/>
    </source>
</evidence>
<dbReference type="Pfam" id="PF25372">
    <property type="entry name" value="DUF7885"/>
    <property type="match status" value="1"/>
</dbReference>
<accession>A0A0M0KAW0</accession>
<evidence type="ECO:0000259" key="1">
    <source>
        <dbReference type="Pfam" id="PF25372"/>
    </source>
</evidence>
<dbReference type="Proteomes" id="UP000037460">
    <property type="component" value="Unassembled WGS sequence"/>
</dbReference>
<name>A0A0M0KAW0_9EUKA</name>
<dbReference type="GO" id="GO:0031146">
    <property type="term" value="P:SCF-dependent proteasomal ubiquitin-dependent protein catabolic process"/>
    <property type="evidence" value="ECO:0007669"/>
    <property type="project" value="TreeGrafter"/>
</dbReference>
<dbReference type="AlphaFoldDB" id="A0A0M0KAW0"/>
<keyword evidence="3" id="KW-1185">Reference proteome</keyword>
<feature type="domain" description="F-box/LRR-repeat protein 15-like leucin rich repeat" evidence="1">
    <location>
        <begin position="98"/>
        <end position="185"/>
    </location>
</feature>
<dbReference type="PANTHER" id="PTHR13318">
    <property type="entry name" value="PARTNER OF PAIRED, ISOFORM B-RELATED"/>
    <property type="match status" value="1"/>
</dbReference>
<dbReference type="SUPFAM" id="SSF52047">
    <property type="entry name" value="RNI-like"/>
    <property type="match status" value="1"/>
</dbReference>
<reference evidence="3" key="1">
    <citation type="journal article" date="2015" name="PLoS Genet.">
        <title>Genome Sequence and Transcriptome Analyses of Chrysochromulina tobin: Metabolic Tools for Enhanced Algal Fitness in the Prominent Order Prymnesiales (Haptophyceae).</title>
        <authorList>
            <person name="Hovde B.T."/>
            <person name="Deodato C.R."/>
            <person name="Hunsperger H.M."/>
            <person name="Ryken S.A."/>
            <person name="Yost W."/>
            <person name="Jha R.K."/>
            <person name="Patterson J."/>
            <person name="Monnat R.J. Jr."/>
            <person name="Barlow S.B."/>
            <person name="Starkenburg S.R."/>
            <person name="Cattolico R.A."/>
        </authorList>
    </citation>
    <scope>NUCLEOTIDE SEQUENCE</scope>
    <source>
        <strain evidence="3">CCMP291</strain>
    </source>
</reference>
<protein>
    <recommendedName>
        <fullName evidence="1">F-box/LRR-repeat protein 15-like leucin rich repeat domain-containing protein</fullName>
    </recommendedName>
</protein>
<dbReference type="InterPro" id="IPR057207">
    <property type="entry name" value="FBXL15_LRR"/>
</dbReference>
<gene>
    <name evidence="2" type="ORF">Ctob_014180</name>
</gene>
<dbReference type="EMBL" id="JWZX01000694">
    <property type="protein sequence ID" value="KOO35955.1"/>
    <property type="molecule type" value="Genomic_DNA"/>
</dbReference>
<dbReference type="InterPro" id="IPR032675">
    <property type="entry name" value="LRR_dom_sf"/>
</dbReference>
<proteinExistence type="predicted"/>
<comment type="caution">
    <text evidence="2">The sequence shown here is derived from an EMBL/GenBank/DDBJ whole genome shotgun (WGS) entry which is preliminary data.</text>
</comment>
<evidence type="ECO:0000313" key="2">
    <source>
        <dbReference type="EMBL" id="KOO35955.1"/>
    </source>
</evidence>
<sequence length="233" mass="24522">MTLTAVAEPADSSASAVAAAAEPGGFPQLAQLAAAALSRGWASSSRSVLDGLPVELSKVVWKEVRALLKRHERSPSCADMFPFVRACWRIEALDLSDAGKWLTNASLGSLGSVGSLRSVRLTGCRFVGDEGMDFAARLPALAVLDVSWTDVGDAGVARLSRCSTLTSLNLTGLSRLTDAAVSAVLPLTRLERLSLACTPLTDAALDYLTYYTRHPDPSLPGLGRARSPLARAL</sequence>
<dbReference type="GO" id="GO:0019005">
    <property type="term" value="C:SCF ubiquitin ligase complex"/>
    <property type="evidence" value="ECO:0007669"/>
    <property type="project" value="TreeGrafter"/>
</dbReference>
<dbReference type="Gene3D" id="3.80.10.10">
    <property type="entry name" value="Ribonuclease Inhibitor"/>
    <property type="match status" value="1"/>
</dbReference>